<keyword evidence="2" id="KW-1185">Reference proteome</keyword>
<gene>
    <name evidence="1" type="ORF">prwr041_03760</name>
</gene>
<sequence length="58" mass="6846">MFLETEKALLRNDFFIDNAVFIYISVIYEFSIKTSDIAATFDECRFVPYYTDNQCLVT</sequence>
<organism evidence="1 2">
    <name type="scientific">Prevotella herbatica</name>
    <dbReference type="NCBI Taxonomy" id="2801997"/>
    <lineage>
        <taxon>Bacteria</taxon>
        <taxon>Pseudomonadati</taxon>
        <taxon>Bacteroidota</taxon>
        <taxon>Bacteroidia</taxon>
        <taxon>Bacteroidales</taxon>
        <taxon>Prevotellaceae</taxon>
        <taxon>Prevotella</taxon>
    </lineage>
</organism>
<accession>A0ABN6EEZ0</accession>
<reference evidence="1 2" key="1">
    <citation type="journal article" date="2022" name="Int. J. Syst. Evol. Microbiol.">
        <title>Prevotella herbatica sp. nov., a plant polysaccharide-decomposing anaerobic bacterium isolated from a methanogenic reactor.</title>
        <authorList>
            <person name="Uek A."/>
            <person name="Tonouchi A."/>
            <person name="Kaku N."/>
            <person name="Ueki K."/>
        </authorList>
    </citation>
    <scope>NUCLEOTIDE SEQUENCE [LARGE SCALE GENOMIC DNA]</scope>
    <source>
        <strain evidence="1 2">WR041</strain>
    </source>
</reference>
<evidence type="ECO:0000313" key="2">
    <source>
        <dbReference type="Proteomes" id="UP001319045"/>
    </source>
</evidence>
<proteinExistence type="predicted"/>
<dbReference type="EMBL" id="AP024484">
    <property type="protein sequence ID" value="BCS84483.1"/>
    <property type="molecule type" value="Genomic_DNA"/>
</dbReference>
<dbReference type="RefSeq" id="WP_207154653.1">
    <property type="nucleotide sequence ID" value="NZ_AP024484.1"/>
</dbReference>
<protein>
    <submittedName>
        <fullName evidence="1">Uncharacterized protein</fullName>
    </submittedName>
</protein>
<evidence type="ECO:0000313" key="1">
    <source>
        <dbReference type="EMBL" id="BCS84483.1"/>
    </source>
</evidence>
<name>A0ABN6EEZ0_9BACT</name>
<dbReference type="Proteomes" id="UP001319045">
    <property type="component" value="Chromosome"/>
</dbReference>